<proteinExistence type="predicted"/>
<name>A0A8X6Q1L8_NEPPI</name>
<evidence type="ECO:0000313" key="2">
    <source>
        <dbReference type="EMBL" id="GFS54894.1"/>
    </source>
</evidence>
<evidence type="ECO:0000313" key="4">
    <source>
        <dbReference type="EMBL" id="GFU01446.1"/>
    </source>
</evidence>
<reference evidence="4" key="1">
    <citation type="submission" date="2020-08" db="EMBL/GenBank/DDBJ databases">
        <title>Multicomponent nature underlies the extraordinary mechanical properties of spider dragline silk.</title>
        <authorList>
            <person name="Kono N."/>
            <person name="Nakamura H."/>
            <person name="Mori M."/>
            <person name="Yoshida Y."/>
            <person name="Ohtoshi R."/>
            <person name="Malay A.D."/>
            <person name="Moran D.A.P."/>
            <person name="Tomita M."/>
            <person name="Numata K."/>
            <person name="Arakawa K."/>
        </authorList>
    </citation>
    <scope>NUCLEOTIDE SEQUENCE</scope>
</reference>
<dbReference type="EMBL" id="BMAW01105264">
    <property type="protein sequence ID" value="GFT18544.1"/>
    <property type="molecule type" value="Genomic_DNA"/>
</dbReference>
<accession>A0A8X6Q1L8</accession>
<evidence type="ECO:0000313" key="6">
    <source>
        <dbReference type="Proteomes" id="UP000887013"/>
    </source>
</evidence>
<evidence type="ECO:0000313" key="5">
    <source>
        <dbReference type="EMBL" id="GFU40410.1"/>
    </source>
</evidence>
<feature type="region of interest" description="Disordered" evidence="1">
    <location>
        <begin position="1"/>
        <end position="22"/>
    </location>
</feature>
<sequence>MASNIYTSEALSAPNTSSPAFNRKCCEENANGESAVNPATTTVGPMIDSLPMDAFQEVTDLFFAKHAEGIKMLIKLRDAYNTLWAKRLSIASNKNPEEFPLHQAHSY</sequence>
<feature type="compositionally biased region" description="Polar residues" evidence="1">
    <location>
        <begin position="1"/>
        <end position="20"/>
    </location>
</feature>
<dbReference type="EMBL" id="BMAW01123005">
    <property type="protein sequence ID" value="GFU01446.1"/>
    <property type="molecule type" value="Genomic_DNA"/>
</dbReference>
<protein>
    <submittedName>
        <fullName evidence="4">Uncharacterized protein</fullName>
    </submittedName>
</protein>
<evidence type="ECO:0000256" key="1">
    <source>
        <dbReference type="SAM" id="MobiDB-lite"/>
    </source>
</evidence>
<evidence type="ECO:0000313" key="3">
    <source>
        <dbReference type="EMBL" id="GFT18544.1"/>
    </source>
</evidence>
<dbReference type="Proteomes" id="UP000887013">
    <property type="component" value="Unassembled WGS sequence"/>
</dbReference>
<dbReference type="EMBL" id="BMAW01092445">
    <property type="protein sequence ID" value="GFS54894.1"/>
    <property type="molecule type" value="Genomic_DNA"/>
</dbReference>
<gene>
    <name evidence="2" type="ORF">NPIL_242921</name>
    <name evidence="4" type="ORF">NPIL_344411</name>
    <name evidence="3" type="ORF">NPIL_345741</name>
    <name evidence="5" type="ORF">NPIL_70101</name>
</gene>
<dbReference type="AlphaFoldDB" id="A0A8X6Q1L8"/>
<comment type="caution">
    <text evidence="4">The sequence shown here is derived from an EMBL/GenBank/DDBJ whole genome shotgun (WGS) entry which is preliminary data.</text>
</comment>
<dbReference type="EMBL" id="BMAW01084853">
    <property type="protein sequence ID" value="GFU40410.1"/>
    <property type="molecule type" value="Genomic_DNA"/>
</dbReference>
<keyword evidence="6" id="KW-1185">Reference proteome</keyword>
<organism evidence="4 6">
    <name type="scientific">Nephila pilipes</name>
    <name type="common">Giant wood spider</name>
    <name type="synonym">Nephila maculata</name>
    <dbReference type="NCBI Taxonomy" id="299642"/>
    <lineage>
        <taxon>Eukaryota</taxon>
        <taxon>Metazoa</taxon>
        <taxon>Ecdysozoa</taxon>
        <taxon>Arthropoda</taxon>
        <taxon>Chelicerata</taxon>
        <taxon>Arachnida</taxon>
        <taxon>Araneae</taxon>
        <taxon>Araneomorphae</taxon>
        <taxon>Entelegynae</taxon>
        <taxon>Araneoidea</taxon>
        <taxon>Nephilidae</taxon>
        <taxon>Nephila</taxon>
    </lineage>
</organism>